<feature type="compositionally biased region" description="Polar residues" evidence="1">
    <location>
        <begin position="24"/>
        <end position="40"/>
    </location>
</feature>
<feature type="compositionally biased region" description="Basic and acidic residues" evidence="1">
    <location>
        <begin position="10"/>
        <end position="19"/>
    </location>
</feature>
<sequence>MGHAQGATSEKLKLAEPHLIRTRPPNSTSQPGTRKTQRSSPPGPPEIHTQGPFMSESRVNAQPGEQEAAERSNALKSEKRNKGGKKTTRTRSHPRETKAFQVKLAEPHPKHTNLPAKLHQSTRGQKDAAIVAPGPPETHIQKDTQPITRCPGCA</sequence>
<dbReference type="Proteomes" id="UP001066276">
    <property type="component" value="Chromosome 1_2"/>
</dbReference>
<evidence type="ECO:0000313" key="3">
    <source>
        <dbReference type="Proteomes" id="UP001066276"/>
    </source>
</evidence>
<accession>A0AAV7WA69</accession>
<evidence type="ECO:0000256" key="1">
    <source>
        <dbReference type="SAM" id="MobiDB-lite"/>
    </source>
</evidence>
<dbReference type="EMBL" id="JANPWB010000002">
    <property type="protein sequence ID" value="KAJ1210934.1"/>
    <property type="molecule type" value="Genomic_DNA"/>
</dbReference>
<reference evidence="2" key="1">
    <citation type="journal article" date="2022" name="bioRxiv">
        <title>Sequencing and chromosome-scale assembly of the giantPleurodeles waltlgenome.</title>
        <authorList>
            <person name="Brown T."/>
            <person name="Elewa A."/>
            <person name="Iarovenko S."/>
            <person name="Subramanian E."/>
            <person name="Araus A.J."/>
            <person name="Petzold A."/>
            <person name="Susuki M."/>
            <person name="Suzuki K.-i.T."/>
            <person name="Hayashi T."/>
            <person name="Toyoda A."/>
            <person name="Oliveira C."/>
            <person name="Osipova E."/>
            <person name="Leigh N.D."/>
            <person name="Simon A."/>
            <person name="Yun M.H."/>
        </authorList>
    </citation>
    <scope>NUCLEOTIDE SEQUENCE</scope>
    <source>
        <strain evidence="2">20211129_DDA</strain>
        <tissue evidence="2">Liver</tissue>
    </source>
</reference>
<name>A0AAV7WA69_PLEWA</name>
<protein>
    <submittedName>
        <fullName evidence="2">Uncharacterized protein</fullName>
    </submittedName>
</protein>
<proteinExistence type="predicted"/>
<feature type="region of interest" description="Disordered" evidence="1">
    <location>
        <begin position="1"/>
        <end position="154"/>
    </location>
</feature>
<organism evidence="2 3">
    <name type="scientific">Pleurodeles waltl</name>
    <name type="common">Iberian ribbed newt</name>
    <dbReference type="NCBI Taxonomy" id="8319"/>
    <lineage>
        <taxon>Eukaryota</taxon>
        <taxon>Metazoa</taxon>
        <taxon>Chordata</taxon>
        <taxon>Craniata</taxon>
        <taxon>Vertebrata</taxon>
        <taxon>Euteleostomi</taxon>
        <taxon>Amphibia</taxon>
        <taxon>Batrachia</taxon>
        <taxon>Caudata</taxon>
        <taxon>Salamandroidea</taxon>
        <taxon>Salamandridae</taxon>
        <taxon>Pleurodelinae</taxon>
        <taxon>Pleurodeles</taxon>
    </lineage>
</organism>
<feature type="compositionally biased region" description="Basic residues" evidence="1">
    <location>
        <begin position="82"/>
        <end position="92"/>
    </location>
</feature>
<evidence type="ECO:0000313" key="2">
    <source>
        <dbReference type="EMBL" id="KAJ1210934.1"/>
    </source>
</evidence>
<comment type="caution">
    <text evidence="2">The sequence shown here is derived from an EMBL/GenBank/DDBJ whole genome shotgun (WGS) entry which is preliminary data.</text>
</comment>
<keyword evidence="3" id="KW-1185">Reference proteome</keyword>
<gene>
    <name evidence="2" type="ORF">NDU88_006296</name>
</gene>
<dbReference type="AlphaFoldDB" id="A0AAV7WA69"/>